<dbReference type="HOGENOM" id="CLU_091478_0_0_1"/>
<dbReference type="KEGG" id="dan:6501899"/>
<organism evidence="2 3">
    <name type="scientific">Drosophila ananassae</name>
    <name type="common">Fruit fly</name>
    <dbReference type="NCBI Taxonomy" id="7217"/>
    <lineage>
        <taxon>Eukaryota</taxon>
        <taxon>Metazoa</taxon>
        <taxon>Ecdysozoa</taxon>
        <taxon>Arthropoda</taxon>
        <taxon>Hexapoda</taxon>
        <taxon>Insecta</taxon>
        <taxon>Pterygota</taxon>
        <taxon>Neoptera</taxon>
        <taxon>Endopterygota</taxon>
        <taxon>Diptera</taxon>
        <taxon>Brachycera</taxon>
        <taxon>Muscomorpha</taxon>
        <taxon>Ephydroidea</taxon>
        <taxon>Drosophilidae</taxon>
        <taxon>Drosophila</taxon>
        <taxon>Sophophora</taxon>
    </lineage>
</organism>
<feature type="region of interest" description="Disordered" evidence="1">
    <location>
        <begin position="141"/>
        <end position="311"/>
    </location>
</feature>
<proteinExistence type="predicted"/>
<accession>B3MZE9</accession>
<dbReference type="GeneID" id="6501899"/>
<evidence type="ECO:0000256" key="1">
    <source>
        <dbReference type="SAM" id="MobiDB-lite"/>
    </source>
</evidence>
<dbReference type="OrthoDB" id="7743965at2759"/>
<keyword evidence="3" id="KW-1185">Reference proteome</keyword>
<name>B3MZE9_DROAN</name>
<dbReference type="InParanoid" id="B3MZE9"/>
<feature type="compositionally biased region" description="Polar residues" evidence="1">
    <location>
        <begin position="289"/>
        <end position="303"/>
    </location>
</feature>
<feature type="compositionally biased region" description="Acidic residues" evidence="1">
    <location>
        <begin position="220"/>
        <end position="268"/>
    </location>
</feature>
<dbReference type="AlphaFoldDB" id="B3MZE9"/>
<evidence type="ECO:0000313" key="2">
    <source>
        <dbReference type="EMBL" id="EDV33750.2"/>
    </source>
</evidence>
<dbReference type="STRING" id="7217.B3MZE9"/>
<dbReference type="Proteomes" id="UP000007801">
    <property type="component" value="Unassembled WGS sequence"/>
</dbReference>
<dbReference type="EMBL" id="CH902635">
    <property type="protein sequence ID" value="EDV33750.2"/>
    <property type="molecule type" value="Genomic_DNA"/>
</dbReference>
<sequence>MLCLLGFSCPTRPHQTHSDGHKVRRLSGGRLAASRRLSHCGTGLRNSLVPSYAMSRSLIPLLVLLVGLSCLVEARFLPDKPHRTYVRRRPSPTDPDLEIIEVRKVYYERRPKKKVLAPLDEDELDWRIRCDFDPSLMECRGVAPVSSTRPPTTTTTTTSTSTTTTSTTTTTPRPSTTSTTVAPLDEESWDCNSDPTQEKCAPSTSSSSTTTASGILPVLPEEETPEEEEDDDEEEEEATTPKSEDEDYMEIDDDDLWEDDVPEDDDTNAESGGGSIDINEELNGGSIGDNDQSAFEKFSSNSGDDMPGIFT</sequence>
<protein>
    <submittedName>
        <fullName evidence="2">Uncharacterized protein</fullName>
    </submittedName>
</protein>
<gene>
    <name evidence="2" type="primary">Dana\GF19137</name>
    <name evidence="2" type="synonym">dana_GLEANR_20851</name>
    <name evidence="2" type="ORF">GF19137</name>
</gene>
<feature type="compositionally biased region" description="Low complexity" evidence="1">
    <location>
        <begin position="146"/>
        <end position="180"/>
    </location>
</feature>
<reference evidence="2 3" key="1">
    <citation type="journal article" date="2007" name="Nature">
        <title>Evolution of genes and genomes on the Drosophila phylogeny.</title>
        <authorList>
            <consortium name="Drosophila 12 Genomes Consortium"/>
            <person name="Clark A.G."/>
            <person name="Eisen M.B."/>
            <person name="Smith D.R."/>
            <person name="Bergman C.M."/>
            <person name="Oliver B."/>
            <person name="Markow T.A."/>
            <person name="Kaufman T.C."/>
            <person name="Kellis M."/>
            <person name="Gelbart W."/>
            <person name="Iyer V.N."/>
            <person name="Pollard D.A."/>
            <person name="Sackton T.B."/>
            <person name="Larracuente A.M."/>
            <person name="Singh N.D."/>
            <person name="Abad J.P."/>
            <person name="Abt D.N."/>
            <person name="Adryan B."/>
            <person name="Aguade M."/>
            <person name="Akashi H."/>
            <person name="Anderson W.W."/>
            <person name="Aquadro C.F."/>
            <person name="Ardell D.H."/>
            <person name="Arguello R."/>
            <person name="Artieri C.G."/>
            <person name="Barbash D.A."/>
            <person name="Barker D."/>
            <person name="Barsanti P."/>
            <person name="Batterham P."/>
            <person name="Batzoglou S."/>
            <person name="Begun D."/>
            <person name="Bhutkar A."/>
            <person name="Blanco E."/>
            <person name="Bosak S.A."/>
            <person name="Bradley R.K."/>
            <person name="Brand A.D."/>
            <person name="Brent M.R."/>
            <person name="Brooks A.N."/>
            <person name="Brown R.H."/>
            <person name="Butlin R.K."/>
            <person name="Caggese C."/>
            <person name="Calvi B.R."/>
            <person name="Bernardo de Carvalho A."/>
            <person name="Caspi A."/>
            <person name="Castrezana S."/>
            <person name="Celniker S.E."/>
            <person name="Chang J.L."/>
            <person name="Chapple C."/>
            <person name="Chatterji S."/>
            <person name="Chinwalla A."/>
            <person name="Civetta A."/>
            <person name="Clifton S.W."/>
            <person name="Comeron J.M."/>
            <person name="Costello J.C."/>
            <person name="Coyne J.A."/>
            <person name="Daub J."/>
            <person name="David R.G."/>
            <person name="Delcher A.L."/>
            <person name="Delehaunty K."/>
            <person name="Do C.B."/>
            <person name="Ebling H."/>
            <person name="Edwards K."/>
            <person name="Eickbush T."/>
            <person name="Evans J.D."/>
            <person name="Filipski A."/>
            <person name="Findeiss S."/>
            <person name="Freyhult E."/>
            <person name="Fulton L."/>
            <person name="Fulton R."/>
            <person name="Garcia A.C."/>
            <person name="Gardiner A."/>
            <person name="Garfield D.A."/>
            <person name="Garvin B.E."/>
            <person name="Gibson G."/>
            <person name="Gilbert D."/>
            <person name="Gnerre S."/>
            <person name="Godfrey J."/>
            <person name="Good R."/>
            <person name="Gotea V."/>
            <person name="Gravely B."/>
            <person name="Greenberg A.J."/>
            <person name="Griffiths-Jones S."/>
            <person name="Gross S."/>
            <person name="Guigo R."/>
            <person name="Gustafson E.A."/>
            <person name="Haerty W."/>
            <person name="Hahn M.W."/>
            <person name="Halligan D.L."/>
            <person name="Halpern A.L."/>
            <person name="Halter G.M."/>
            <person name="Han M.V."/>
            <person name="Heger A."/>
            <person name="Hillier L."/>
            <person name="Hinrichs A.S."/>
            <person name="Holmes I."/>
            <person name="Hoskins R.A."/>
            <person name="Hubisz M.J."/>
            <person name="Hultmark D."/>
            <person name="Huntley M.A."/>
            <person name="Jaffe D.B."/>
            <person name="Jagadeeshan S."/>
            <person name="Jeck W.R."/>
            <person name="Johnson J."/>
            <person name="Jones C.D."/>
            <person name="Jordan W.C."/>
            <person name="Karpen G.H."/>
            <person name="Kataoka E."/>
            <person name="Keightley P.D."/>
            <person name="Kheradpour P."/>
            <person name="Kirkness E.F."/>
            <person name="Koerich L.B."/>
            <person name="Kristiansen K."/>
            <person name="Kudrna D."/>
            <person name="Kulathinal R.J."/>
            <person name="Kumar S."/>
            <person name="Kwok R."/>
            <person name="Lander E."/>
            <person name="Langley C.H."/>
            <person name="Lapoint R."/>
            <person name="Lazzaro B.P."/>
            <person name="Lee S.J."/>
            <person name="Levesque L."/>
            <person name="Li R."/>
            <person name="Lin C.F."/>
            <person name="Lin M.F."/>
            <person name="Lindblad-Toh K."/>
            <person name="Llopart A."/>
            <person name="Long M."/>
            <person name="Low L."/>
            <person name="Lozovsky E."/>
            <person name="Lu J."/>
            <person name="Luo M."/>
            <person name="Machado C.A."/>
            <person name="Makalowski W."/>
            <person name="Marzo M."/>
            <person name="Matsuda M."/>
            <person name="Matzkin L."/>
            <person name="McAllister B."/>
            <person name="McBride C.S."/>
            <person name="McKernan B."/>
            <person name="McKernan K."/>
            <person name="Mendez-Lago M."/>
            <person name="Minx P."/>
            <person name="Mollenhauer M.U."/>
            <person name="Montooth K."/>
            <person name="Mount S.M."/>
            <person name="Mu X."/>
            <person name="Myers E."/>
            <person name="Negre B."/>
            <person name="Newfeld S."/>
            <person name="Nielsen R."/>
            <person name="Noor M.A."/>
            <person name="O'Grady P."/>
            <person name="Pachter L."/>
            <person name="Papaceit M."/>
            <person name="Parisi M.J."/>
            <person name="Parisi M."/>
            <person name="Parts L."/>
            <person name="Pedersen J.S."/>
            <person name="Pesole G."/>
            <person name="Phillippy A.M."/>
            <person name="Ponting C.P."/>
            <person name="Pop M."/>
            <person name="Porcelli D."/>
            <person name="Powell J.R."/>
            <person name="Prohaska S."/>
            <person name="Pruitt K."/>
            <person name="Puig M."/>
            <person name="Quesneville H."/>
            <person name="Ram K.R."/>
            <person name="Rand D."/>
            <person name="Rasmussen M.D."/>
            <person name="Reed L.K."/>
            <person name="Reenan R."/>
            <person name="Reily A."/>
            <person name="Remington K.A."/>
            <person name="Rieger T.T."/>
            <person name="Ritchie M.G."/>
            <person name="Robin C."/>
            <person name="Rogers Y.H."/>
            <person name="Rohde C."/>
            <person name="Rozas J."/>
            <person name="Rubenfield M.J."/>
            <person name="Ruiz A."/>
            <person name="Russo S."/>
            <person name="Salzberg S.L."/>
            <person name="Sanchez-Gracia A."/>
            <person name="Saranga D.J."/>
            <person name="Sato H."/>
            <person name="Schaeffer S.W."/>
            <person name="Schatz M.C."/>
            <person name="Schlenke T."/>
            <person name="Schwartz R."/>
            <person name="Segarra C."/>
            <person name="Singh R.S."/>
            <person name="Sirot L."/>
            <person name="Sirota M."/>
            <person name="Sisneros N.B."/>
            <person name="Smith C.D."/>
            <person name="Smith T.F."/>
            <person name="Spieth J."/>
            <person name="Stage D.E."/>
            <person name="Stark A."/>
            <person name="Stephan W."/>
            <person name="Strausberg R.L."/>
            <person name="Strempel S."/>
            <person name="Sturgill D."/>
            <person name="Sutton G."/>
            <person name="Sutton G.G."/>
            <person name="Tao W."/>
            <person name="Teichmann S."/>
            <person name="Tobari Y.N."/>
            <person name="Tomimura Y."/>
            <person name="Tsolas J.M."/>
            <person name="Valente V.L."/>
            <person name="Venter E."/>
            <person name="Venter J.C."/>
            <person name="Vicario S."/>
            <person name="Vieira F.G."/>
            <person name="Vilella A.J."/>
            <person name="Villasante A."/>
            <person name="Walenz B."/>
            <person name="Wang J."/>
            <person name="Wasserman M."/>
            <person name="Watts T."/>
            <person name="Wilson D."/>
            <person name="Wilson R.K."/>
            <person name="Wing R.A."/>
            <person name="Wolfner M.F."/>
            <person name="Wong A."/>
            <person name="Wong G.K."/>
            <person name="Wu C.I."/>
            <person name="Wu G."/>
            <person name="Yamamoto D."/>
            <person name="Yang H.P."/>
            <person name="Yang S.P."/>
            <person name="Yorke J.A."/>
            <person name="Yoshida K."/>
            <person name="Zdobnov E."/>
            <person name="Zhang P."/>
            <person name="Zhang Y."/>
            <person name="Zimin A.V."/>
            <person name="Baldwin J."/>
            <person name="Abdouelleil A."/>
            <person name="Abdulkadir J."/>
            <person name="Abebe A."/>
            <person name="Abera B."/>
            <person name="Abreu J."/>
            <person name="Acer S.C."/>
            <person name="Aftuck L."/>
            <person name="Alexander A."/>
            <person name="An P."/>
            <person name="Anderson E."/>
            <person name="Anderson S."/>
            <person name="Arachi H."/>
            <person name="Azer M."/>
            <person name="Bachantsang P."/>
            <person name="Barry A."/>
            <person name="Bayul T."/>
            <person name="Berlin A."/>
            <person name="Bessette D."/>
            <person name="Bloom T."/>
            <person name="Blye J."/>
            <person name="Boguslavskiy L."/>
            <person name="Bonnet C."/>
            <person name="Boukhgalter B."/>
            <person name="Bourzgui I."/>
            <person name="Brown A."/>
            <person name="Cahill P."/>
            <person name="Channer S."/>
            <person name="Cheshatsang Y."/>
            <person name="Chuda L."/>
            <person name="Citroen M."/>
            <person name="Collymore A."/>
            <person name="Cooke P."/>
            <person name="Costello M."/>
            <person name="D'Aco K."/>
            <person name="Daza R."/>
            <person name="De Haan G."/>
            <person name="DeGray S."/>
            <person name="DeMaso C."/>
            <person name="Dhargay N."/>
            <person name="Dooley K."/>
            <person name="Dooley E."/>
            <person name="Doricent M."/>
            <person name="Dorje P."/>
            <person name="Dorjee K."/>
            <person name="Dupes A."/>
            <person name="Elong R."/>
            <person name="Falk J."/>
            <person name="Farina A."/>
            <person name="Faro S."/>
            <person name="Ferguson D."/>
            <person name="Fisher S."/>
            <person name="Foley C.D."/>
            <person name="Franke A."/>
            <person name="Friedrich D."/>
            <person name="Gadbois L."/>
            <person name="Gearin G."/>
            <person name="Gearin C.R."/>
            <person name="Giannoukos G."/>
            <person name="Goode T."/>
            <person name="Graham J."/>
            <person name="Grandbois E."/>
            <person name="Grewal S."/>
            <person name="Gyaltsen K."/>
            <person name="Hafez N."/>
            <person name="Hagos B."/>
            <person name="Hall J."/>
            <person name="Henson C."/>
            <person name="Hollinger A."/>
            <person name="Honan T."/>
            <person name="Huard M.D."/>
            <person name="Hughes L."/>
            <person name="Hurhula B."/>
            <person name="Husby M.E."/>
            <person name="Kamat A."/>
            <person name="Kanga B."/>
            <person name="Kashin S."/>
            <person name="Khazanovich D."/>
            <person name="Kisner P."/>
            <person name="Lance K."/>
            <person name="Lara M."/>
            <person name="Lee W."/>
            <person name="Lennon N."/>
            <person name="Letendre F."/>
            <person name="LeVine R."/>
            <person name="Lipovsky A."/>
            <person name="Liu X."/>
            <person name="Liu J."/>
            <person name="Liu S."/>
            <person name="Lokyitsang T."/>
            <person name="Lokyitsang Y."/>
            <person name="Lubonja R."/>
            <person name="Lui A."/>
            <person name="MacDonald P."/>
            <person name="Magnisalis V."/>
            <person name="Maru K."/>
            <person name="Matthews C."/>
            <person name="McCusker W."/>
            <person name="McDonough S."/>
            <person name="Mehta T."/>
            <person name="Meldrim J."/>
            <person name="Meneus L."/>
            <person name="Mihai O."/>
            <person name="Mihalev A."/>
            <person name="Mihova T."/>
            <person name="Mittelman R."/>
            <person name="Mlenga V."/>
            <person name="Montmayeur A."/>
            <person name="Mulrain L."/>
            <person name="Navidi A."/>
            <person name="Naylor J."/>
            <person name="Negash T."/>
            <person name="Nguyen T."/>
            <person name="Nguyen N."/>
            <person name="Nicol R."/>
            <person name="Norbu C."/>
            <person name="Norbu N."/>
            <person name="Novod N."/>
            <person name="O'Neill B."/>
            <person name="Osman S."/>
            <person name="Markiewicz E."/>
            <person name="Oyono O.L."/>
            <person name="Patti C."/>
            <person name="Phunkhang P."/>
            <person name="Pierre F."/>
            <person name="Priest M."/>
            <person name="Raghuraman S."/>
            <person name="Rege F."/>
            <person name="Reyes R."/>
            <person name="Rise C."/>
            <person name="Rogov P."/>
            <person name="Ross K."/>
            <person name="Ryan E."/>
            <person name="Settipalli S."/>
            <person name="Shea T."/>
            <person name="Sherpa N."/>
            <person name="Shi L."/>
            <person name="Shih D."/>
            <person name="Sparrow T."/>
            <person name="Spaulding J."/>
            <person name="Stalker J."/>
            <person name="Stange-Thomann N."/>
            <person name="Stavropoulos S."/>
            <person name="Stone C."/>
            <person name="Strader C."/>
            <person name="Tesfaye S."/>
            <person name="Thomson T."/>
            <person name="Thoulutsang Y."/>
            <person name="Thoulutsang D."/>
            <person name="Topham K."/>
            <person name="Topping I."/>
            <person name="Tsamla T."/>
            <person name="Vassiliev H."/>
            <person name="Vo A."/>
            <person name="Wangchuk T."/>
            <person name="Wangdi T."/>
            <person name="Weiand M."/>
            <person name="Wilkinson J."/>
            <person name="Wilson A."/>
            <person name="Yadav S."/>
            <person name="Young G."/>
            <person name="Yu Q."/>
            <person name="Zembek L."/>
            <person name="Zhong D."/>
            <person name="Zimmer A."/>
            <person name="Zwirko Z."/>
            <person name="Jaffe D.B."/>
            <person name="Alvarez P."/>
            <person name="Brockman W."/>
            <person name="Butler J."/>
            <person name="Chin C."/>
            <person name="Gnerre S."/>
            <person name="Grabherr M."/>
            <person name="Kleber M."/>
            <person name="Mauceli E."/>
            <person name="MacCallum I."/>
        </authorList>
    </citation>
    <scope>NUCLEOTIDE SEQUENCE [LARGE SCALE GENOMIC DNA]</scope>
    <source>
        <strain evidence="3">Tucson 14024-0371.13</strain>
    </source>
</reference>
<evidence type="ECO:0000313" key="3">
    <source>
        <dbReference type="Proteomes" id="UP000007801"/>
    </source>
</evidence>
<feature type="compositionally biased region" description="Low complexity" evidence="1">
    <location>
        <begin position="203"/>
        <end position="213"/>
    </location>
</feature>